<organism evidence="7 8">
    <name type="scientific">Nonomuraea ferruginea</name>
    <dbReference type="NCBI Taxonomy" id="46174"/>
    <lineage>
        <taxon>Bacteria</taxon>
        <taxon>Bacillati</taxon>
        <taxon>Actinomycetota</taxon>
        <taxon>Actinomycetes</taxon>
        <taxon>Streptosporangiales</taxon>
        <taxon>Streptosporangiaceae</taxon>
        <taxon>Nonomuraea</taxon>
    </lineage>
</organism>
<feature type="region of interest" description="Disordered" evidence="4">
    <location>
        <begin position="368"/>
        <end position="401"/>
    </location>
</feature>
<comment type="similarity">
    <text evidence="1">Belongs to the FGGY kinase family.</text>
</comment>
<evidence type="ECO:0000259" key="5">
    <source>
        <dbReference type="Pfam" id="PF00370"/>
    </source>
</evidence>
<evidence type="ECO:0000256" key="2">
    <source>
        <dbReference type="ARBA" id="ARBA00022679"/>
    </source>
</evidence>
<dbReference type="PIRSF" id="PIRSF000538">
    <property type="entry name" value="GlpK"/>
    <property type="match status" value="1"/>
</dbReference>
<evidence type="ECO:0000256" key="3">
    <source>
        <dbReference type="ARBA" id="ARBA00022777"/>
    </source>
</evidence>
<evidence type="ECO:0000256" key="4">
    <source>
        <dbReference type="SAM" id="MobiDB-lite"/>
    </source>
</evidence>
<protein>
    <submittedName>
        <fullName evidence="7">FGGY family carbohydrate kinase</fullName>
    </submittedName>
</protein>
<feature type="domain" description="Carbohydrate kinase FGGY C-terminal" evidence="6">
    <location>
        <begin position="404"/>
        <end position="513"/>
    </location>
</feature>
<keyword evidence="8" id="KW-1185">Reference proteome</keyword>
<dbReference type="RefSeq" id="WP_271275410.1">
    <property type="nucleotide sequence ID" value="NZ_BAABFD010000011.1"/>
</dbReference>
<dbReference type="SUPFAM" id="SSF53067">
    <property type="entry name" value="Actin-like ATPase domain"/>
    <property type="match status" value="2"/>
</dbReference>
<dbReference type="Pfam" id="PF00370">
    <property type="entry name" value="FGGY_N"/>
    <property type="match status" value="1"/>
</dbReference>
<proteinExistence type="inferred from homology"/>
<evidence type="ECO:0000313" key="8">
    <source>
        <dbReference type="Proteomes" id="UP001212498"/>
    </source>
</evidence>
<name>A0ABT4SS39_9ACTN</name>
<dbReference type="InterPro" id="IPR000577">
    <property type="entry name" value="Carb_kinase_FGGY"/>
</dbReference>
<keyword evidence="3 7" id="KW-0418">Kinase</keyword>
<dbReference type="InterPro" id="IPR018485">
    <property type="entry name" value="FGGY_C"/>
</dbReference>
<dbReference type="Gene3D" id="3.30.420.40">
    <property type="match status" value="3"/>
</dbReference>
<feature type="region of interest" description="Disordered" evidence="4">
    <location>
        <begin position="320"/>
        <end position="346"/>
    </location>
</feature>
<evidence type="ECO:0000256" key="1">
    <source>
        <dbReference type="ARBA" id="ARBA00009156"/>
    </source>
</evidence>
<accession>A0ABT4SS39</accession>
<reference evidence="7 8" key="1">
    <citation type="submission" date="2022-11" db="EMBL/GenBank/DDBJ databases">
        <title>Nonomuraea corallina sp. nov., a new species of the genus Nonomuraea isolated from sea side sediment in Thai sea.</title>
        <authorList>
            <person name="Ngamcharungchit C."/>
            <person name="Matsumoto A."/>
            <person name="Suriyachadkun C."/>
            <person name="Panbangred W."/>
            <person name="Inahashi Y."/>
            <person name="Intra B."/>
        </authorList>
    </citation>
    <scope>NUCLEOTIDE SEQUENCE [LARGE SCALE GENOMIC DNA]</scope>
    <source>
        <strain evidence="7 8">DSM 43553</strain>
    </source>
</reference>
<dbReference type="InterPro" id="IPR043129">
    <property type="entry name" value="ATPase_NBD"/>
</dbReference>
<dbReference type="InterPro" id="IPR050406">
    <property type="entry name" value="FGGY_Carb_Kinase"/>
</dbReference>
<keyword evidence="2" id="KW-0808">Transferase</keyword>
<dbReference type="InterPro" id="IPR018484">
    <property type="entry name" value="FGGY_N"/>
</dbReference>
<dbReference type="PANTHER" id="PTHR43095">
    <property type="entry name" value="SUGAR KINASE"/>
    <property type="match status" value="1"/>
</dbReference>
<dbReference type="EMBL" id="JAPNUD010000009">
    <property type="protein sequence ID" value="MDA0640067.1"/>
    <property type="molecule type" value="Genomic_DNA"/>
</dbReference>
<evidence type="ECO:0000313" key="7">
    <source>
        <dbReference type="EMBL" id="MDA0640067.1"/>
    </source>
</evidence>
<dbReference type="GO" id="GO:0016301">
    <property type="term" value="F:kinase activity"/>
    <property type="evidence" value="ECO:0007669"/>
    <property type="project" value="UniProtKB-KW"/>
</dbReference>
<dbReference type="Pfam" id="PF02782">
    <property type="entry name" value="FGGY_C"/>
    <property type="match status" value="1"/>
</dbReference>
<sequence>MSAWIGIDLGTQSVRAMVVDAGGRVLGAAVRPLTSRRDGVRHEQDPEEWWQALAAATREALRDVPAGRIEGVAVDATSGTILLTAPDGTPLTPALMYDDRRAAGFVDRVNEVGAPVWERLGYRRMQANWALPKLLWLLGDAPAGARLAHQSDFVNRRLAGREVATDLGNALKTGVDLIDERWPSDVLSALGVPAGVLPAVVRPGTRVGEVCAEAARATGIPRGTPVIAGTTDGCAAQLGAGALTPGSWNSVLGTTLVLKGVTREPVRDPLGVVYSHRAPDGSWLPGGASSTGAGVLSRDLPGRDLDALSLEAATRYAPATSTGLTHGRSGSSGATYGRVDSPGGTYGRRDSAAVDGAYGRRDSAAVDGAYGRRSSSDVDSPYGRGTTVGAYPAGRGGGGGPLDPAGLPITYPLVSRGERFPFAAPDAEGFTLGDPADDVERYVAILLGAAFVERLCFDYLDLLGAPVDGEIILTGGATRSAYWTQLRADVLGRPVTLRENAEPALGMAVLAAGATGTSGTAGTTGAADAAARMIRTREVVQPSGADLRDPYLRFVTALEERGWLPTPAAAHARQRSER</sequence>
<dbReference type="Proteomes" id="UP001212498">
    <property type="component" value="Unassembled WGS sequence"/>
</dbReference>
<dbReference type="CDD" id="cd07783">
    <property type="entry name" value="ASKHA_NBD_FGGY_SePSK_AtXK1-like"/>
    <property type="match status" value="1"/>
</dbReference>
<comment type="caution">
    <text evidence="7">The sequence shown here is derived from an EMBL/GenBank/DDBJ whole genome shotgun (WGS) entry which is preliminary data.</text>
</comment>
<evidence type="ECO:0000259" key="6">
    <source>
        <dbReference type="Pfam" id="PF02782"/>
    </source>
</evidence>
<gene>
    <name evidence="7" type="ORF">OUY24_05515</name>
</gene>
<feature type="compositionally biased region" description="Polar residues" evidence="4">
    <location>
        <begin position="320"/>
        <end position="334"/>
    </location>
</feature>
<feature type="domain" description="Carbohydrate kinase FGGY N-terminal" evidence="5">
    <location>
        <begin position="4"/>
        <end position="239"/>
    </location>
</feature>